<dbReference type="GO" id="GO:0046872">
    <property type="term" value="F:metal ion binding"/>
    <property type="evidence" value="ECO:0007669"/>
    <property type="project" value="UniProtKB-KW"/>
</dbReference>
<dbReference type="CDD" id="cd16378">
    <property type="entry name" value="CcmH_N"/>
    <property type="match status" value="1"/>
</dbReference>
<evidence type="ECO:0000259" key="8">
    <source>
        <dbReference type="Pfam" id="PF03918"/>
    </source>
</evidence>
<keyword evidence="10" id="KW-1185">Reference proteome</keyword>
<keyword evidence="7" id="KW-0812">Transmembrane</keyword>
<dbReference type="RefSeq" id="WP_200388434.1">
    <property type="nucleotide sequence ID" value="NZ_NRSD01000014.1"/>
</dbReference>
<dbReference type="EMBL" id="NRSD01000014">
    <property type="protein sequence ID" value="MBK1645622.1"/>
    <property type="molecule type" value="Genomic_DNA"/>
</dbReference>
<dbReference type="Proteomes" id="UP001138802">
    <property type="component" value="Unassembled WGS sequence"/>
</dbReference>
<comment type="caution">
    <text evidence="9">The sequence shown here is derived from an EMBL/GenBank/DDBJ whole genome shotgun (WGS) entry which is preliminary data.</text>
</comment>
<evidence type="ECO:0000256" key="4">
    <source>
        <dbReference type="ARBA" id="ARBA00022729"/>
    </source>
</evidence>
<dbReference type="PANTHER" id="PTHR47870">
    <property type="entry name" value="CYTOCHROME C-TYPE BIOGENESIS PROTEIN CCMH"/>
    <property type="match status" value="1"/>
</dbReference>
<evidence type="ECO:0000313" key="9">
    <source>
        <dbReference type="EMBL" id="MBK1645622.1"/>
    </source>
</evidence>
<evidence type="ECO:0000256" key="1">
    <source>
        <dbReference type="ARBA" id="ARBA00010342"/>
    </source>
</evidence>
<comment type="similarity">
    <text evidence="1 7">Belongs to the CcmH/CycL/Ccl2/NrfF family.</text>
</comment>
<reference evidence="9 10" key="1">
    <citation type="journal article" date="2020" name="Microorganisms">
        <title>Osmotic Adaptation and Compatible Solute Biosynthesis of Phototrophic Bacteria as Revealed from Genome Analyses.</title>
        <authorList>
            <person name="Imhoff J.F."/>
            <person name="Rahn T."/>
            <person name="Kunzel S."/>
            <person name="Keller A."/>
            <person name="Neulinger S.C."/>
        </authorList>
    </citation>
    <scope>NUCLEOTIDE SEQUENCE [LARGE SCALE GENOMIC DNA]</scope>
    <source>
        <strain evidence="9 10">DSM 21303</strain>
    </source>
</reference>
<keyword evidence="3 7" id="KW-0479">Metal-binding</keyword>
<feature type="domain" description="CcmH/CycL/Ccl2/NrfF N-terminal" evidence="8">
    <location>
        <begin position="26"/>
        <end position="155"/>
    </location>
</feature>
<proteinExistence type="inferred from homology"/>
<sequence>MKQRMHPLILALFLVIGVIGSGPSVAFTLEEFQFETEAEFHAFRGLIEKLRCLVCQNESLASSQAGVAQDLREEVYRMKQEGMSEREIVTFLVDRYGDFVLYEPPLKASTLILWFGPFIFLGFAGYILFRTLGRKTEQPEEDLSEAERARLQRLLAAGGTTDNQDK</sequence>
<dbReference type="InterPro" id="IPR005616">
    <property type="entry name" value="CcmH/CycL/Ccl2/NrfF_N"/>
</dbReference>
<keyword evidence="4 7" id="KW-0732">Signal</keyword>
<dbReference type="GO" id="GO:0017004">
    <property type="term" value="P:cytochrome complex assembly"/>
    <property type="evidence" value="ECO:0007669"/>
    <property type="project" value="UniProtKB-KW"/>
</dbReference>
<evidence type="ECO:0000313" key="10">
    <source>
        <dbReference type="Proteomes" id="UP001138802"/>
    </source>
</evidence>
<accession>A0A9X0WK36</accession>
<keyword evidence="6 7" id="KW-0408">Iron</keyword>
<dbReference type="PANTHER" id="PTHR47870:SF1">
    <property type="entry name" value="CYTOCHROME C-TYPE BIOGENESIS PROTEIN CCMH"/>
    <property type="match status" value="1"/>
</dbReference>
<protein>
    <recommendedName>
        <fullName evidence="7">Cytochrome c-type biogenesis protein</fullName>
    </recommendedName>
</protein>
<dbReference type="AlphaFoldDB" id="A0A9X0WK36"/>
<evidence type="ECO:0000256" key="7">
    <source>
        <dbReference type="RuleBase" id="RU364112"/>
    </source>
</evidence>
<keyword evidence="7" id="KW-1133">Transmembrane helix</keyword>
<feature type="transmembrane region" description="Helical" evidence="7">
    <location>
        <begin position="111"/>
        <end position="129"/>
    </location>
</feature>
<gene>
    <name evidence="9" type="ORF">CKO25_13395</name>
</gene>
<evidence type="ECO:0000256" key="3">
    <source>
        <dbReference type="ARBA" id="ARBA00022723"/>
    </source>
</evidence>
<comment type="function">
    <text evidence="7">Possible subunit of a heme lyase.</text>
</comment>
<keyword evidence="2 7" id="KW-0349">Heme</keyword>
<keyword evidence="5" id="KW-0201">Cytochrome c-type biogenesis</keyword>
<dbReference type="Gene3D" id="1.10.8.640">
    <property type="entry name" value="Cytochrome C biogenesis protein"/>
    <property type="match status" value="1"/>
</dbReference>
<dbReference type="InterPro" id="IPR051263">
    <property type="entry name" value="C-type_cytochrome_biogenesis"/>
</dbReference>
<keyword evidence="7" id="KW-0472">Membrane</keyword>
<evidence type="ECO:0000256" key="2">
    <source>
        <dbReference type="ARBA" id="ARBA00022617"/>
    </source>
</evidence>
<organism evidence="9 10">
    <name type="scientific">Thiocapsa imhoffii</name>
    <dbReference type="NCBI Taxonomy" id="382777"/>
    <lineage>
        <taxon>Bacteria</taxon>
        <taxon>Pseudomonadati</taxon>
        <taxon>Pseudomonadota</taxon>
        <taxon>Gammaproteobacteria</taxon>
        <taxon>Chromatiales</taxon>
        <taxon>Chromatiaceae</taxon>
        <taxon>Thiocapsa</taxon>
    </lineage>
</organism>
<evidence type="ECO:0000256" key="6">
    <source>
        <dbReference type="ARBA" id="ARBA00023004"/>
    </source>
</evidence>
<dbReference type="InterPro" id="IPR038297">
    <property type="entry name" value="CcmH/CycL/NrfF/Ccl2_sf"/>
</dbReference>
<evidence type="ECO:0000256" key="5">
    <source>
        <dbReference type="ARBA" id="ARBA00022748"/>
    </source>
</evidence>
<dbReference type="Pfam" id="PF03918">
    <property type="entry name" value="CcmH"/>
    <property type="match status" value="1"/>
</dbReference>
<dbReference type="FunFam" id="1.10.8.640:FF:000001">
    <property type="entry name" value="Cytochrome c-type biogenesis protein"/>
    <property type="match status" value="1"/>
</dbReference>
<name>A0A9X0WK36_9GAMM</name>
<dbReference type="GO" id="GO:0005886">
    <property type="term" value="C:plasma membrane"/>
    <property type="evidence" value="ECO:0007669"/>
    <property type="project" value="TreeGrafter"/>
</dbReference>